<dbReference type="InterPro" id="IPR037257">
    <property type="entry name" value="T2SS_E_N_sf"/>
</dbReference>
<dbReference type="EMBL" id="BKZV01000002">
    <property type="protein sequence ID" value="GER83417.1"/>
    <property type="molecule type" value="Genomic_DNA"/>
</dbReference>
<accession>A0A5J4K9Q1</accession>
<dbReference type="AlphaFoldDB" id="A0A5J4K9Q1"/>
<name>A0A5J4K9Q1_9CHLR</name>
<feature type="region of interest" description="Disordered" evidence="1">
    <location>
        <begin position="184"/>
        <end position="221"/>
    </location>
</feature>
<keyword evidence="4" id="KW-1185">Reference proteome</keyword>
<dbReference type="Pfam" id="PF05157">
    <property type="entry name" value="MshEN"/>
    <property type="match status" value="1"/>
</dbReference>
<feature type="domain" description="Type II secretion system protein GspE N-terminal" evidence="2">
    <location>
        <begin position="247"/>
        <end position="332"/>
    </location>
</feature>
<proteinExistence type="predicted"/>
<organism evidence="3 4">
    <name type="scientific">Thermogemmatispora aurantia</name>
    <dbReference type="NCBI Taxonomy" id="2045279"/>
    <lineage>
        <taxon>Bacteria</taxon>
        <taxon>Bacillati</taxon>
        <taxon>Chloroflexota</taxon>
        <taxon>Ktedonobacteria</taxon>
        <taxon>Thermogemmatisporales</taxon>
        <taxon>Thermogemmatisporaceae</taxon>
        <taxon>Thermogemmatispora</taxon>
    </lineage>
</organism>
<dbReference type="InterPro" id="IPR007831">
    <property type="entry name" value="T2SS_GspE_N"/>
</dbReference>
<dbReference type="SUPFAM" id="SSF160246">
    <property type="entry name" value="EspE N-terminal domain-like"/>
    <property type="match status" value="1"/>
</dbReference>
<protein>
    <recommendedName>
        <fullName evidence="2">Type II secretion system protein GspE N-terminal domain-containing protein</fullName>
    </recommendedName>
</protein>
<evidence type="ECO:0000313" key="4">
    <source>
        <dbReference type="Proteomes" id="UP000334820"/>
    </source>
</evidence>
<comment type="caution">
    <text evidence="3">The sequence shown here is derived from an EMBL/GenBank/DDBJ whole genome shotgun (WGS) entry which is preliminary data.</text>
</comment>
<reference evidence="3 4" key="1">
    <citation type="journal article" date="2019" name="Int. J. Syst. Evol. Microbiol.">
        <title>Thermogemmatispora aurantia sp. nov. and Thermogemmatispora argillosa sp. nov., within the class Ktedonobacteria, and emended description of the genus Thermogemmatispora.</title>
        <authorList>
            <person name="Zheng Y."/>
            <person name="Wang C.M."/>
            <person name="Sakai Y."/>
            <person name="Abe K."/>
            <person name="Yokota A."/>
            <person name="Yabe S."/>
        </authorList>
    </citation>
    <scope>NUCLEOTIDE SEQUENCE [LARGE SCALE GENOMIC DNA]</scope>
    <source>
        <strain evidence="3 4">A1-2</strain>
    </source>
</reference>
<evidence type="ECO:0000259" key="2">
    <source>
        <dbReference type="Pfam" id="PF05157"/>
    </source>
</evidence>
<dbReference type="Proteomes" id="UP000334820">
    <property type="component" value="Unassembled WGS sequence"/>
</dbReference>
<evidence type="ECO:0000256" key="1">
    <source>
        <dbReference type="SAM" id="MobiDB-lite"/>
    </source>
</evidence>
<evidence type="ECO:0000313" key="3">
    <source>
        <dbReference type="EMBL" id="GER83417.1"/>
    </source>
</evidence>
<gene>
    <name evidence="3" type="ORF">KTAU_20540</name>
</gene>
<dbReference type="Gene3D" id="3.30.300.160">
    <property type="entry name" value="Type II secretion system, protein E, N-terminal domain"/>
    <property type="match status" value="1"/>
</dbReference>
<sequence length="339" mass="37157">MPAAGRAWQAEEQREMSTRMVLPVWQGAASSGATYVQVDSLRILAAELKQLLNAGGERLGIVVITLTFAGQRSPALVERRAQATCRLLAALRSLVRRTDRVFVLGYRGYVVLPDCDEPGRMAVEERLWWALCSRVRSLQSCELANLTALAVGGCMLERADSQNLLSVLREAARPRRVLNAPLVEAAEPVADSETDSEGKPGQERASGPTPELAQALPPKQDQRLAPGVQFSLSLAPVEELLAEARRLGIPYLAPLPRRVPASVRQAISPHLAHELHCCPIGRARKTLTVALADSRNHRAILERLERETGLQIFPVLTPAHELQQALERLGTTSSSHKRR</sequence>